<feature type="compositionally biased region" description="Low complexity" evidence="1">
    <location>
        <begin position="137"/>
        <end position="146"/>
    </location>
</feature>
<dbReference type="AlphaFoldDB" id="A0AAV2Z1D9"/>
<evidence type="ECO:0000256" key="1">
    <source>
        <dbReference type="SAM" id="MobiDB-lite"/>
    </source>
</evidence>
<organism evidence="2 3">
    <name type="scientific">Lagenidium giganteum</name>
    <dbReference type="NCBI Taxonomy" id="4803"/>
    <lineage>
        <taxon>Eukaryota</taxon>
        <taxon>Sar</taxon>
        <taxon>Stramenopiles</taxon>
        <taxon>Oomycota</taxon>
        <taxon>Peronosporomycetes</taxon>
        <taxon>Pythiales</taxon>
        <taxon>Pythiaceae</taxon>
    </lineage>
</organism>
<proteinExistence type="predicted"/>
<evidence type="ECO:0000313" key="3">
    <source>
        <dbReference type="Proteomes" id="UP001146120"/>
    </source>
</evidence>
<feature type="region of interest" description="Disordered" evidence="1">
    <location>
        <begin position="203"/>
        <end position="248"/>
    </location>
</feature>
<protein>
    <recommendedName>
        <fullName evidence="4">C2H2-type domain-containing protein</fullName>
    </recommendedName>
</protein>
<feature type="compositionally biased region" description="Polar residues" evidence="1">
    <location>
        <begin position="306"/>
        <end position="316"/>
    </location>
</feature>
<feature type="region of interest" description="Disordered" evidence="1">
    <location>
        <begin position="168"/>
        <end position="188"/>
    </location>
</feature>
<dbReference type="EMBL" id="DAKRPA010000063">
    <property type="protein sequence ID" value="DBA00472.1"/>
    <property type="molecule type" value="Genomic_DNA"/>
</dbReference>
<gene>
    <name evidence="2" type="ORF">N0F65_002715</name>
</gene>
<evidence type="ECO:0008006" key="4">
    <source>
        <dbReference type="Google" id="ProtNLM"/>
    </source>
</evidence>
<keyword evidence="3" id="KW-1185">Reference proteome</keyword>
<sequence>MLDMDPVTSDQHERHALEQEAIALVNLAHPHKRLTVDVPSTTPLILCTPSHQTVSHAQALAGPQVEGTFGPASATSQGAIHPLLQIKANFMLRRDGTIAARGRKLRLPKEEHDPVESPQYSTTASPSEKRAREDDGSPSNHSGSPGSDDEHDQKAISMRALLGTLHNRRKQPGDGMASSASSEPTTPAAHGVALVLPSFRDVFESPRTPQGTILPPPPPSTRQHMTVSAHHHPHQQHHPHHHQHVQRPQHLPTFQHELPAQPTVHGHMQQPPVQHPPTKRRHRSSPSREEAQPRPMPTATGETEHQNSSPVLTSSELKCKYRTGKCNNPRALKSHGEYHNLCMYHRLRANANQRKLDRKKKEQRQQQIQQSAGNTTAAAMALASIPSSVRGGVHGFDNSAPSSSTPSYDSITVNTSKTSPTSIRSTLLSPSSVASAQQIVMTHAHDGVRQP</sequence>
<name>A0AAV2Z1D9_9STRA</name>
<reference evidence="2" key="2">
    <citation type="journal article" date="2023" name="Microbiol Resour">
        <title>Decontamination and Annotation of the Draft Genome Sequence of the Oomycete Lagenidium giganteum ARSEF 373.</title>
        <authorList>
            <person name="Morgan W.R."/>
            <person name="Tartar A."/>
        </authorList>
    </citation>
    <scope>NUCLEOTIDE SEQUENCE</scope>
    <source>
        <strain evidence="2">ARSEF 373</strain>
    </source>
</reference>
<evidence type="ECO:0000313" key="2">
    <source>
        <dbReference type="EMBL" id="DBA00472.1"/>
    </source>
</evidence>
<comment type="caution">
    <text evidence="2">The sequence shown here is derived from an EMBL/GenBank/DDBJ whole genome shotgun (WGS) entry which is preliminary data.</text>
</comment>
<feature type="region of interest" description="Disordered" evidence="1">
    <location>
        <begin position="102"/>
        <end position="152"/>
    </location>
</feature>
<feature type="compositionally biased region" description="Low complexity" evidence="1">
    <location>
        <begin position="365"/>
        <end position="375"/>
    </location>
</feature>
<feature type="region of interest" description="Disordered" evidence="1">
    <location>
        <begin position="353"/>
        <end position="375"/>
    </location>
</feature>
<accession>A0AAV2Z1D9</accession>
<feature type="compositionally biased region" description="Polar residues" evidence="1">
    <location>
        <begin position="411"/>
        <end position="434"/>
    </location>
</feature>
<feature type="compositionally biased region" description="Basic residues" evidence="1">
    <location>
        <begin position="229"/>
        <end position="247"/>
    </location>
</feature>
<feature type="compositionally biased region" description="Low complexity" evidence="1">
    <location>
        <begin position="177"/>
        <end position="188"/>
    </location>
</feature>
<feature type="region of interest" description="Disordered" evidence="1">
    <location>
        <begin position="393"/>
        <end position="434"/>
    </location>
</feature>
<reference evidence="2" key="1">
    <citation type="submission" date="2022-11" db="EMBL/GenBank/DDBJ databases">
        <authorList>
            <person name="Morgan W.R."/>
            <person name="Tartar A."/>
        </authorList>
    </citation>
    <scope>NUCLEOTIDE SEQUENCE</scope>
    <source>
        <strain evidence="2">ARSEF 373</strain>
    </source>
</reference>
<dbReference type="Proteomes" id="UP001146120">
    <property type="component" value="Unassembled WGS sequence"/>
</dbReference>
<feature type="region of interest" description="Disordered" evidence="1">
    <location>
        <begin position="263"/>
        <end position="316"/>
    </location>
</feature>
<feature type="compositionally biased region" description="Low complexity" evidence="1">
    <location>
        <begin position="399"/>
        <end position="410"/>
    </location>
</feature>